<reference evidence="1 2" key="1">
    <citation type="submission" date="2017-03" db="EMBL/GenBank/DDBJ databases">
        <title>Foreign affairs: Plasmid Transfer between Roseobacters and Rhizobia.</title>
        <authorList>
            <person name="Bartling P."/>
            <person name="Bunk B."/>
            <person name="Overmann J."/>
            <person name="Brinkmann H."/>
            <person name="Petersen J."/>
        </authorList>
    </citation>
    <scope>NUCLEOTIDE SEQUENCE [LARGE SCALE GENOMIC DNA]</scope>
    <source>
        <strain evidence="1 2">MACL11</strain>
    </source>
</reference>
<dbReference type="Gene3D" id="2.30.110.10">
    <property type="entry name" value="Electron Transport, Fmn-binding Protein, Chain A"/>
    <property type="match status" value="1"/>
</dbReference>
<keyword evidence="2" id="KW-1185">Reference proteome</keyword>
<dbReference type="AlphaFoldDB" id="A0A1U9YYI4"/>
<gene>
    <name evidence="1" type="ORF">Mame_01134</name>
</gene>
<proteinExistence type="predicted"/>
<dbReference type="RefSeq" id="WP_018066095.1">
    <property type="nucleotide sequence ID" value="NZ_AQWH01000019.1"/>
</dbReference>
<dbReference type="eggNOG" id="ENOG5033AX0">
    <property type="taxonomic scope" value="Bacteria"/>
</dbReference>
<accession>A0A1U9YYI4</accession>
<organism evidence="1 2">
    <name type="scientific">Martelella mediterranea DSM 17316</name>
    <dbReference type="NCBI Taxonomy" id="1122214"/>
    <lineage>
        <taxon>Bacteria</taxon>
        <taxon>Pseudomonadati</taxon>
        <taxon>Pseudomonadota</taxon>
        <taxon>Alphaproteobacteria</taxon>
        <taxon>Hyphomicrobiales</taxon>
        <taxon>Aurantimonadaceae</taxon>
        <taxon>Martelella</taxon>
    </lineage>
</organism>
<dbReference type="KEGG" id="mmed:Mame_01134"/>
<dbReference type="InterPro" id="IPR012349">
    <property type="entry name" value="Split_barrel_FMN-bd"/>
</dbReference>
<dbReference type="EMBL" id="CP020330">
    <property type="protein sequence ID" value="AQZ50505.1"/>
    <property type="molecule type" value="Genomic_DNA"/>
</dbReference>
<protein>
    <recommendedName>
        <fullName evidence="3">Pyridoxamine 5'-phosphate oxidase putative domain-containing protein</fullName>
    </recommendedName>
</protein>
<evidence type="ECO:0008006" key="3">
    <source>
        <dbReference type="Google" id="ProtNLM"/>
    </source>
</evidence>
<evidence type="ECO:0000313" key="1">
    <source>
        <dbReference type="EMBL" id="AQZ50505.1"/>
    </source>
</evidence>
<dbReference type="SUPFAM" id="SSF50475">
    <property type="entry name" value="FMN-binding split barrel"/>
    <property type="match status" value="1"/>
</dbReference>
<dbReference type="STRING" id="1122214.Mame_01134"/>
<dbReference type="Proteomes" id="UP000191135">
    <property type="component" value="Chromosome"/>
</dbReference>
<sequence>MLEGDVAAFLSGNVMIVAATTDAALRPHVGRGCGAYFDVDQGDIVLLASASQWPGFHANARKGGLIAATFANPSTYRAVQIKGTIGAIAPADRAQVERASRYLAVMLDLLAGLGVSRLQLSSVFCDADLVAVRFWPADLFVQTPGPGAGARIWSEKC</sequence>
<evidence type="ECO:0000313" key="2">
    <source>
        <dbReference type="Proteomes" id="UP000191135"/>
    </source>
</evidence>
<name>A0A1U9YYI4_9HYPH</name>
<dbReference type="OrthoDB" id="2618648at2"/>